<accession>A0A285CJV5</accession>
<feature type="compositionally biased region" description="Polar residues" evidence="1">
    <location>
        <begin position="62"/>
        <end position="75"/>
    </location>
</feature>
<feature type="compositionally biased region" description="Low complexity" evidence="1">
    <location>
        <begin position="22"/>
        <end position="57"/>
    </location>
</feature>
<dbReference type="PANTHER" id="PTHR36505">
    <property type="entry name" value="BLR1072 PROTEIN"/>
    <property type="match status" value="1"/>
</dbReference>
<name>A0A285CJV5_9RHOB</name>
<proteinExistence type="predicted"/>
<evidence type="ECO:0000256" key="2">
    <source>
        <dbReference type="SAM" id="SignalP"/>
    </source>
</evidence>
<reference evidence="5" key="1">
    <citation type="submission" date="2017-08" db="EMBL/GenBank/DDBJ databases">
        <authorList>
            <person name="Varghese N."/>
            <person name="Submissions S."/>
        </authorList>
    </citation>
    <scope>NUCLEOTIDE SEQUENCE [LARGE SCALE GENOMIC DNA]</scope>
    <source>
        <strain evidence="5">JA234</strain>
    </source>
</reference>
<feature type="signal peptide" evidence="2">
    <location>
        <begin position="1"/>
        <end position="21"/>
    </location>
</feature>
<dbReference type="InterPro" id="IPR027275">
    <property type="entry name" value="PRC-brl_dom"/>
</dbReference>
<keyword evidence="5" id="KW-1185">Reference proteome</keyword>
<evidence type="ECO:0000313" key="5">
    <source>
        <dbReference type="Proteomes" id="UP000219467"/>
    </source>
</evidence>
<dbReference type="PANTHER" id="PTHR36505:SF1">
    <property type="entry name" value="BLR1072 PROTEIN"/>
    <property type="match status" value="1"/>
</dbReference>
<gene>
    <name evidence="4" type="ORF">SAMN05878503_101272</name>
</gene>
<evidence type="ECO:0000313" key="4">
    <source>
        <dbReference type="EMBL" id="SNX67635.1"/>
    </source>
</evidence>
<dbReference type="EMBL" id="OAOQ01000001">
    <property type="protein sequence ID" value="SNX67635.1"/>
    <property type="molecule type" value="Genomic_DNA"/>
</dbReference>
<dbReference type="Pfam" id="PF05239">
    <property type="entry name" value="PRC"/>
    <property type="match status" value="1"/>
</dbReference>
<dbReference type="SUPFAM" id="SSF50346">
    <property type="entry name" value="PRC-barrel domain"/>
    <property type="match status" value="1"/>
</dbReference>
<protein>
    <submittedName>
        <fullName evidence="4">PRC-barrel domain protein</fullName>
    </submittedName>
</protein>
<dbReference type="RefSeq" id="WP_097028875.1">
    <property type="nucleotide sequence ID" value="NZ_OAOQ01000001.1"/>
</dbReference>
<sequence>MKKMIALSAILATSTALSALAQDATTTTPPPAAGTTTDTAPDTMPDTGTTMDPGTTGRTVPPTATDTAPMGSDTTTTAEMQVPEGFTLYTGTPMTAEDLRDAEVYSMNDESVSSISDLVLADDGKIDQVVFDVGGFLGIGARNVAVPFEDLRIYTDADNSDVRIHVPMTRDELEALPEYTAVE</sequence>
<dbReference type="InterPro" id="IPR011033">
    <property type="entry name" value="PRC_barrel-like_sf"/>
</dbReference>
<dbReference type="Gene3D" id="2.30.30.240">
    <property type="entry name" value="PRC-barrel domain"/>
    <property type="match status" value="1"/>
</dbReference>
<organism evidence="4 5">
    <name type="scientific">Cereibacter ovatus</name>
    <dbReference type="NCBI Taxonomy" id="439529"/>
    <lineage>
        <taxon>Bacteria</taxon>
        <taxon>Pseudomonadati</taxon>
        <taxon>Pseudomonadota</taxon>
        <taxon>Alphaproteobacteria</taxon>
        <taxon>Rhodobacterales</taxon>
        <taxon>Paracoccaceae</taxon>
        <taxon>Cereibacter</taxon>
    </lineage>
</organism>
<feature type="chain" id="PRO_5011972966" evidence="2">
    <location>
        <begin position="22"/>
        <end position="183"/>
    </location>
</feature>
<keyword evidence="2" id="KW-0732">Signal</keyword>
<feature type="domain" description="PRC-barrel" evidence="3">
    <location>
        <begin position="95"/>
        <end position="167"/>
    </location>
</feature>
<dbReference type="OrthoDB" id="7876889at2"/>
<evidence type="ECO:0000259" key="3">
    <source>
        <dbReference type="Pfam" id="PF05239"/>
    </source>
</evidence>
<evidence type="ECO:0000256" key="1">
    <source>
        <dbReference type="SAM" id="MobiDB-lite"/>
    </source>
</evidence>
<dbReference type="Proteomes" id="UP000219467">
    <property type="component" value="Unassembled WGS sequence"/>
</dbReference>
<dbReference type="AlphaFoldDB" id="A0A285CJV5"/>
<feature type="region of interest" description="Disordered" evidence="1">
    <location>
        <begin position="22"/>
        <end position="75"/>
    </location>
</feature>